<feature type="region of interest" description="Disordered" evidence="1">
    <location>
        <begin position="1"/>
        <end position="76"/>
    </location>
</feature>
<reference evidence="2" key="2">
    <citation type="submission" date="2022-01" db="EMBL/GenBank/DDBJ databases">
        <authorList>
            <person name="Yamashiro T."/>
            <person name="Shiraishi A."/>
            <person name="Satake H."/>
            <person name="Nakayama K."/>
        </authorList>
    </citation>
    <scope>NUCLEOTIDE SEQUENCE</scope>
</reference>
<proteinExistence type="predicted"/>
<feature type="compositionally biased region" description="Polar residues" evidence="1">
    <location>
        <begin position="1"/>
        <end position="11"/>
    </location>
</feature>
<evidence type="ECO:0000313" key="3">
    <source>
        <dbReference type="Proteomes" id="UP001151760"/>
    </source>
</evidence>
<accession>A0ABQ5AM18</accession>
<evidence type="ECO:0000256" key="1">
    <source>
        <dbReference type="SAM" id="MobiDB-lite"/>
    </source>
</evidence>
<comment type="caution">
    <text evidence="2">The sequence shown here is derived from an EMBL/GenBank/DDBJ whole genome shotgun (WGS) entry which is preliminary data.</text>
</comment>
<feature type="compositionally biased region" description="Basic and acidic residues" evidence="1">
    <location>
        <begin position="28"/>
        <end position="72"/>
    </location>
</feature>
<protein>
    <submittedName>
        <fullName evidence="2">Uncharacterized protein</fullName>
    </submittedName>
</protein>
<gene>
    <name evidence="2" type="ORF">Tco_0838187</name>
</gene>
<dbReference type="Proteomes" id="UP001151760">
    <property type="component" value="Unassembled WGS sequence"/>
</dbReference>
<sequence length="114" mass="12904">MSNHEQPTLSHPKSDVRNTTEEQTNPSKDSHKYEYEKGRKKSCQDRHDMNTRARKGEKAPCSRDSKAEDGVHPRTPIAVRKAQGIRKITLRAKIVKVGTGSLNREEKSPVVEDV</sequence>
<dbReference type="EMBL" id="BQNB010012451">
    <property type="protein sequence ID" value="GJT03725.1"/>
    <property type="molecule type" value="Genomic_DNA"/>
</dbReference>
<name>A0ABQ5AM18_9ASTR</name>
<keyword evidence="3" id="KW-1185">Reference proteome</keyword>
<organism evidence="2 3">
    <name type="scientific">Tanacetum coccineum</name>
    <dbReference type="NCBI Taxonomy" id="301880"/>
    <lineage>
        <taxon>Eukaryota</taxon>
        <taxon>Viridiplantae</taxon>
        <taxon>Streptophyta</taxon>
        <taxon>Embryophyta</taxon>
        <taxon>Tracheophyta</taxon>
        <taxon>Spermatophyta</taxon>
        <taxon>Magnoliopsida</taxon>
        <taxon>eudicotyledons</taxon>
        <taxon>Gunneridae</taxon>
        <taxon>Pentapetalae</taxon>
        <taxon>asterids</taxon>
        <taxon>campanulids</taxon>
        <taxon>Asterales</taxon>
        <taxon>Asteraceae</taxon>
        <taxon>Asteroideae</taxon>
        <taxon>Anthemideae</taxon>
        <taxon>Anthemidinae</taxon>
        <taxon>Tanacetum</taxon>
    </lineage>
</organism>
<reference evidence="2" key="1">
    <citation type="journal article" date="2022" name="Int. J. Mol. Sci.">
        <title>Draft Genome of Tanacetum Coccineum: Genomic Comparison of Closely Related Tanacetum-Family Plants.</title>
        <authorList>
            <person name="Yamashiro T."/>
            <person name="Shiraishi A."/>
            <person name="Nakayama K."/>
            <person name="Satake H."/>
        </authorList>
    </citation>
    <scope>NUCLEOTIDE SEQUENCE</scope>
</reference>
<evidence type="ECO:0000313" key="2">
    <source>
        <dbReference type="EMBL" id="GJT03725.1"/>
    </source>
</evidence>